<dbReference type="InterPro" id="IPR029499">
    <property type="entry name" value="PduO-typ"/>
</dbReference>
<dbReference type="GO" id="GO:0005524">
    <property type="term" value="F:ATP binding"/>
    <property type="evidence" value="ECO:0007669"/>
    <property type="project" value="UniProtKB-UniRule"/>
</dbReference>
<dbReference type="NCBIfam" id="TIGR00636">
    <property type="entry name" value="PduO_Nterm"/>
    <property type="match status" value="1"/>
</dbReference>
<evidence type="ECO:0000256" key="5">
    <source>
        <dbReference type="ARBA" id="ARBA00022840"/>
    </source>
</evidence>
<dbReference type="Pfam" id="PF01923">
    <property type="entry name" value="Cob_adeno_trans"/>
    <property type="match status" value="1"/>
</dbReference>
<keyword evidence="9" id="KW-1185">Reference proteome</keyword>
<comment type="catalytic activity">
    <reaction evidence="6">
        <text>2 cob(II)alamin + reduced [electron-transfer flavoprotein] + 2 ATP = 2 adenosylcob(III)alamin + 2 triphosphate + oxidized [electron-transfer flavoprotein] + 3 H(+)</text>
        <dbReference type="Rhea" id="RHEA:28671"/>
        <dbReference type="Rhea" id="RHEA-COMP:10685"/>
        <dbReference type="Rhea" id="RHEA-COMP:10686"/>
        <dbReference type="ChEBI" id="CHEBI:15378"/>
        <dbReference type="ChEBI" id="CHEBI:16304"/>
        <dbReference type="ChEBI" id="CHEBI:18036"/>
        <dbReference type="ChEBI" id="CHEBI:18408"/>
        <dbReference type="ChEBI" id="CHEBI:30616"/>
        <dbReference type="ChEBI" id="CHEBI:57692"/>
        <dbReference type="ChEBI" id="CHEBI:58307"/>
        <dbReference type="EC" id="2.5.1.17"/>
    </reaction>
</comment>
<comment type="catalytic activity">
    <reaction evidence="6">
        <text>2 cob(II)yrinate a,c diamide + reduced [electron-transfer flavoprotein] + 2 ATP = 2 adenosylcob(III)yrinate a,c-diamide + 2 triphosphate + oxidized [electron-transfer flavoprotein] + 3 H(+)</text>
        <dbReference type="Rhea" id="RHEA:11528"/>
        <dbReference type="Rhea" id="RHEA-COMP:10685"/>
        <dbReference type="Rhea" id="RHEA-COMP:10686"/>
        <dbReference type="ChEBI" id="CHEBI:15378"/>
        <dbReference type="ChEBI" id="CHEBI:18036"/>
        <dbReference type="ChEBI" id="CHEBI:30616"/>
        <dbReference type="ChEBI" id="CHEBI:57692"/>
        <dbReference type="ChEBI" id="CHEBI:58307"/>
        <dbReference type="ChEBI" id="CHEBI:58503"/>
        <dbReference type="ChEBI" id="CHEBI:58537"/>
        <dbReference type="EC" id="2.5.1.17"/>
    </reaction>
</comment>
<comment type="caution">
    <text evidence="8">The sequence shown here is derived from an EMBL/GenBank/DDBJ whole genome shotgun (WGS) entry which is preliminary data.</text>
</comment>
<name>A0A2T5J7F1_9SPHI</name>
<keyword evidence="3 6" id="KW-0808">Transferase</keyword>
<dbReference type="Proteomes" id="UP000244168">
    <property type="component" value="Unassembled WGS sequence"/>
</dbReference>
<gene>
    <name evidence="8" type="ORF">C8P68_106226</name>
</gene>
<dbReference type="GO" id="GO:0008817">
    <property type="term" value="F:corrinoid adenosyltransferase activity"/>
    <property type="evidence" value="ECO:0007669"/>
    <property type="project" value="UniProtKB-UniRule"/>
</dbReference>
<comment type="subunit">
    <text evidence="2">Homotrimer.</text>
</comment>
<comment type="similarity">
    <text evidence="1 6">Belongs to the Cob(I)alamin adenosyltransferase family.</text>
</comment>
<evidence type="ECO:0000256" key="4">
    <source>
        <dbReference type="ARBA" id="ARBA00022741"/>
    </source>
</evidence>
<sequence>MKIYTKTGDKGFTSLIGGTRVPKHHIRIESYGTVDELNSWVGLIRDQEIGEHHRDVLKQVQDRLFTIGATLAADPERSKMQIPDLHEGDIFLLENEMDEMNKQLPALKHFILPGGSNAVSYCHVARCVCRRAERITVHLAEESPVEEQVIIYLNRLSDYLFTLARAVGHAQQVNENIWLPRM</sequence>
<dbReference type="SUPFAM" id="SSF89028">
    <property type="entry name" value="Cobalamin adenosyltransferase-like"/>
    <property type="match status" value="1"/>
</dbReference>
<dbReference type="AlphaFoldDB" id="A0A2T5J7F1"/>
<dbReference type="EMBL" id="QAOQ01000006">
    <property type="protein sequence ID" value="PTQ95011.1"/>
    <property type="molecule type" value="Genomic_DNA"/>
</dbReference>
<reference evidence="8 9" key="1">
    <citation type="submission" date="2018-04" db="EMBL/GenBank/DDBJ databases">
        <title>Genomic Encyclopedia of Archaeal and Bacterial Type Strains, Phase II (KMG-II): from individual species to whole genera.</title>
        <authorList>
            <person name="Goeker M."/>
        </authorList>
    </citation>
    <scope>NUCLEOTIDE SEQUENCE [LARGE SCALE GENOMIC DNA]</scope>
    <source>
        <strain evidence="8 9">DSM 26809</strain>
    </source>
</reference>
<dbReference type="RefSeq" id="WP_107829851.1">
    <property type="nucleotide sequence ID" value="NZ_CP160205.1"/>
</dbReference>
<dbReference type="Gene3D" id="1.20.1200.10">
    <property type="entry name" value="Cobalamin adenosyltransferase-like"/>
    <property type="match status" value="1"/>
</dbReference>
<proteinExistence type="inferred from homology"/>
<evidence type="ECO:0000313" key="8">
    <source>
        <dbReference type="EMBL" id="PTQ95011.1"/>
    </source>
</evidence>
<evidence type="ECO:0000313" key="9">
    <source>
        <dbReference type="Proteomes" id="UP000244168"/>
    </source>
</evidence>
<evidence type="ECO:0000259" key="7">
    <source>
        <dbReference type="Pfam" id="PF01923"/>
    </source>
</evidence>
<dbReference type="FunFam" id="1.20.1200.10:FF:000001">
    <property type="entry name" value="Cob(I)yrinic acid a,c-diamide adenosyltransferase"/>
    <property type="match status" value="1"/>
</dbReference>
<dbReference type="GO" id="GO:0009236">
    <property type="term" value="P:cobalamin biosynthetic process"/>
    <property type="evidence" value="ECO:0007669"/>
    <property type="project" value="UniProtKB-UniRule"/>
</dbReference>
<dbReference type="InterPro" id="IPR036451">
    <property type="entry name" value="CblAdoTrfase-like_sf"/>
</dbReference>
<comment type="pathway">
    <text evidence="6">Cofactor biosynthesis; adenosylcobalamin biosynthesis; adenosylcobalamin from cob(II)yrinate a,c-diamide: step 2/7.</text>
</comment>
<dbReference type="PANTHER" id="PTHR12213:SF0">
    <property type="entry name" value="CORRINOID ADENOSYLTRANSFERASE MMAB"/>
    <property type="match status" value="1"/>
</dbReference>
<evidence type="ECO:0000256" key="6">
    <source>
        <dbReference type="RuleBase" id="RU366026"/>
    </source>
</evidence>
<keyword evidence="6" id="KW-0169">Cobalamin biosynthesis</keyword>
<evidence type="ECO:0000256" key="1">
    <source>
        <dbReference type="ARBA" id="ARBA00007487"/>
    </source>
</evidence>
<accession>A0A2T5J7F1</accession>
<dbReference type="UniPathway" id="UPA00148">
    <property type="reaction ID" value="UER00233"/>
</dbReference>
<keyword evidence="5 6" id="KW-0067">ATP-binding</keyword>
<dbReference type="OrthoDB" id="9778896at2"/>
<organism evidence="8 9">
    <name type="scientific">Mucilaginibacter yixingensis</name>
    <dbReference type="NCBI Taxonomy" id="1295612"/>
    <lineage>
        <taxon>Bacteria</taxon>
        <taxon>Pseudomonadati</taxon>
        <taxon>Bacteroidota</taxon>
        <taxon>Sphingobacteriia</taxon>
        <taxon>Sphingobacteriales</taxon>
        <taxon>Sphingobacteriaceae</taxon>
        <taxon>Mucilaginibacter</taxon>
    </lineage>
</organism>
<protein>
    <recommendedName>
        <fullName evidence="6">Corrinoid adenosyltransferase</fullName>
        <ecNumber evidence="6">2.5.1.17</ecNumber>
    </recommendedName>
    <alternativeName>
        <fullName evidence="6">Cob(II)alamin adenosyltransferase</fullName>
    </alternativeName>
    <alternativeName>
        <fullName evidence="6">Cob(II)yrinic acid a,c-diamide adenosyltransferase</fullName>
    </alternativeName>
    <alternativeName>
        <fullName evidence="6">Cobinamide/cobalamin adenosyltransferase</fullName>
    </alternativeName>
</protein>
<feature type="domain" description="Cobalamin adenosyltransferase-like" evidence="7">
    <location>
        <begin position="3"/>
        <end position="166"/>
    </location>
</feature>
<dbReference type="InterPro" id="IPR016030">
    <property type="entry name" value="CblAdoTrfase-like"/>
</dbReference>
<evidence type="ECO:0000256" key="2">
    <source>
        <dbReference type="ARBA" id="ARBA00011233"/>
    </source>
</evidence>
<dbReference type="PANTHER" id="PTHR12213">
    <property type="entry name" value="CORRINOID ADENOSYLTRANSFERASE"/>
    <property type="match status" value="1"/>
</dbReference>
<keyword evidence="4 6" id="KW-0547">Nucleotide-binding</keyword>
<evidence type="ECO:0000256" key="3">
    <source>
        <dbReference type="ARBA" id="ARBA00022679"/>
    </source>
</evidence>
<dbReference type="EC" id="2.5.1.17" evidence="6"/>